<dbReference type="RefSeq" id="WP_245914769.1">
    <property type="nucleotide sequence ID" value="NZ_JBIAKZ010000002.1"/>
</dbReference>
<protein>
    <recommendedName>
        <fullName evidence="1">Helix-turn-helix domain-containing protein</fullName>
    </recommendedName>
</protein>
<proteinExistence type="predicted"/>
<dbReference type="Proteomes" id="UP000243542">
    <property type="component" value="Unassembled WGS sequence"/>
</dbReference>
<keyword evidence="3" id="KW-1185">Reference proteome</keyword>
<dbReference type="InterPro" id="IPR045745">
    <property type="entry name" value="HTH_58_Actinobacteria-type"/>
</dbReference>
<evidence type="ECO:0000259" key="1">
    <source>
        <dbReference type="Pfam" id="PF19575"/>
    </source>
</evidence>
<evidence type="ECO:0000313" key="3">
    <source>
        <dbReference type="Proteomes" id="UP000243542"/>
    </source>
</evidence>
<sequence>MGVWIRHDGSEVLTDPETGDIIDETPATPTACRAARNIAMMEAWRAGESLTEIAQRAGLSLSWTGRLLRQLGAELPDQRQGVKRKDLDEAAIIREYQDGASMLALADRHHATYWSVRRLLQKRGVQIRSHCGQNVRKRTR</sequence>
<dbReference type="AlphaFoldDB" id="A0A2A9FC65"/>
<feature type="domain" description="Helix-turn-helix" evidence="1">
    <location>
        <begin position="81"/>
        <end position="133"/>
    </location>
</feature>
<name>A0A2A9FC65_9PSEU</name>
<reference evidence="2 3" key="1">
    <citation type="submission" date="2017-10" db="EMBL/GenBank/DDBJ databases">
        <title>Sequencing the genomes of 1000 actinobacteria strains.</title>
        <authorList>
            <person name="Klenk H.-P."/>
        </authorList>
    </citation>
    <scope>NUCLEOTIDE SEQUENCE [LARGE SCALE GENOMIC DNA]</scope>
    <source>
        <strain evidence="2 3">DSM 46092</strain>
    </source>
</reference>
<dbReference type="EMBL" id="PDJK01000002">
    <property type="protein sequence ID" value="PFG48090.1"/>
    <property type="molecule type" value="Genomic_DNA"/>
</dbReference>
<dbReference type="Gene3D" id="1.10.10.60">
    <property type="entry name" value="Homeodomain-like"/>
    <property type="match status" value="1"/>
</dbReference>
<gene>
    <name evidence="2" type="ORF">ATK36_3164</name>
</gene>
<comment type="caution">
    <text evidence="2">The sequence shown here is derived from an EMBL/GenBank/DDBJ whole genome shotgun (WGS) entry which is preliminary data.</text>
</comment>
<dbReference type="Pfam" id="PF19575">
    <property type="entry name" value="HTH_58"/>
    <property type="match status" value="1"/>
</dbReference>
<evidence type="ECO:0000313" key="2">
    <source>
        <dbReference type="EMBL" id="PFG48090.1"/>
    </source>
</evidence>
<accession>A0A2A9FC65</accession>
<organism evidence="2 3">
    <name type="scientific">Amycolatopsis sulphurea</name>
    <dbReference type="NCBI Taxonomy" id="76022"/>
    <lineage>
        <taxon>Bacteria</taxon>
        <taxon>Bacillati</taxon>
        <taxon>Actinomycetota</taxon>
        <taxon>Actinomycetes</taxon>
        <taxon>Pseudonocardiales</taxon>
        <taxon>Pseudonocardiaceae</taxon>
        <taxon>Amycolatopsis</taxon>
    </lineage>
</organism>